<evidence type="ECO:0000313" key="4">
    <source>
        <dbReference type="Proteomes" id="UP000014760"/>
    </source>
</evidence>
<dbReference type="Gene3D" id="3.90.215.10">
    <property type="entry name" value="Gamma Fibrinogen, chain A, domain 1"/>
    <property type="match status" value="1"/>
</dbReference>
<protein>
    <recommendedName>
        <fullName evidence="1">Fibrinogen C-terminal domain-containing protein</fullName>
    </recommendedName>
</protein>
<dbReference type="InterPro" id="IPR002181">
    <property type="entry name" value="Fibrinogen_a/b/g_C_dom"/>
</dbReference>
<sequence>DDMAHNNGRRFSTIDQDNDNWSGYDCASGRKSGWWHGSCTRANLNGLYLRGSYSGDRRGVYWFCWRGYRHSLKHTEMKMR</sequence>
<evidence type="ECO:0000259" key="1">
    <source>
        <dbReference type="PROSITE" id="PS51406"/>
    </source>
</evidence>
<reference evidence="3" key="3">
    <citation type="submission" date="2015-06" db="UniProtKB">
        <authorList>
            <consortium name="EnsemblMetazoa"/>
        </authorList>
    </citation>
    <scope>IDENTIFICATION</scope>
</reference>
<dbReference type="EMBL" id="AMQN01022754">
    <property type="status" value="NOT_ANNOTATED_CDS"/>
    <property type="molecule type" value="Genomic_DNA"/>
</dbReference>
<feature type="non-terminal residue" evidence="2">
    <location>
        <position position="1"/>
    </location>
</feature>
<feature type="non-terminal residue" evidence="2">
    <location>
        <position position="80"/>
    </location>
</feature>
<proteinExistence type="predicted"/>
<dbReference type="HOGENOM" id="CLU_038628_11_1_1"/>
<dbReference type="EnsemblMetazoa" id="CapteT50731">
    <property type="protein sequence ID" value="CapteP50731"/>
    <property type="gene ID" value="CapteG50731"/>
</dbReference>
<dbReference type="InterPro" id="IPR050373">
    <property type="entry name" value="Fibrinogen_C-term_domain"/>
</dbReference>
<dbReference type="OrthoDB" id="6108112at2759"/>
<keyword evidence="4" id="KW-1185">Reference proteome</keyword>
<name>R7UJX9_CAPTE</name>
<dbReference type="PROSITE" id="PS51406">
    <property type="entry name" value="FIBRINOGEN_C_2"/>
    <property type="match status" value="1"/>
</dbReference>
<evidence type="ECO:0000313" key="3">
    <source>
        <dbReference type="EnsemblMetazoa" id="CapteP50731"/>
    </source>
</evidence>
<reference evidence="2 4" key="2">
    <citation type="journal article" date="2013" name="Nature">
        <title>Insights into bilaterian evolution from three spiralian genomes.</title>
        <authorList>
            <person name="Simakov O."/>
            <person name="Marletaz F."/>
            <person name="Cho S.J."/>
            <person name="Edsinger-Gonzales E."/>
            <person name="Havlak P."/>
            <person name="Hellsten U."/>
            <person name="Kuo D.H."/>
            <person name="Larsson T."/>
            <person name="Lv J."/>
            <person name="Arendt D."/>
            <person name="Savage R."/>
            <person name="Osoegawa K."/>
            <person name="de Jong P."/>
            <person name="Grimwood J."/>
            <person name="Chapman J.A."/>
            <person name="Shapiro H."/>
            <person name="Aerts A."/>
            <person name="Otillar R.P."/>
            <person name="Terry A.Y."/>
            <person name="Boore J.L."/>
            <person name="Grigoriev I.V."/>
            <person name="Lindberg D.R."/>
            <person name="Seaver E.C."/>
            <person name="Weisblat D.A."/>
            <person name="Putnam N.H."/>
            <person name="Rokhsar D.S."/>
        </authorList>
    </citation>
    <scope>NUCLEOTIDE SEQUENCE</scope>
    <source>
        <strain evidence="2 4">I ESC-2004</strain>
    </source>
</reference>
<dbReference type="SUPFAM" id="SSF56496">
    <property type="entry name" value="Fibrinogen C-terminal domain-like"/>
    <property type="match status" value="1"/>
</dbReference>
<feature type="domain" description="Fibrinogen C-terminal" evidence="1">
    <location>
        <begin position="1"/>
        <end position="80"/>
    </location>
</feature>
<reference evidence="4" key="1">
    <citation type="submission" date="2012-12" db="EMBL/GenBank/DDBJ databases">
        <authorList>
            <person name="Hellsten U."/>
            <person name="Grimwood J."/>
            <person name="Chapman J.A."/>
            <person name="Shapiro H."/>
            <person name="Aerts A."/>
            <person name="Otillar R.P."/>
            <person name="Terry A.Y."/>
            <person name="Boore J.L."/>
            <person name="Simakov O."/>
            <person name="Marletaz F."/>
            <person name="Cho S.-J."/>
            <person name="Edsinger-Gonzales E."/>
            <person name="Havlak P."/>
            <person name="Kuo D.-H."/>
            <person name="Larsson T."/>
            <person name="Lv J."/>
            <person name="Arendt D."/>
            <person name="Savage R."/>
            <person name="Osoegawa K."/>
            <person name="de Jong P."/>
            <person name="Lindberg D.R."/>
            <person name="Seaver E.C."/>
            <person name="Weisblat D.A."/>
            <person name="Putnam N.H."/>
            <person name="Grigoriev I.V."/>
            <person name="Rokhsar D.S."/>
        </authorList>
    </citation>
    <scope>NUCLEOTIDE SEQUENCE</scope>
    <source>
        <strain evidence="4">I ESC-2004</strain>
    </source>
</reference>
<dbReference type="OMA" id="TNCATRF"/>
<dbReference type="InterPro" id="IPR036056">
    <property type="entry name" value="Fibrinogen-like_C"/>
</dbReference>
<dbReference type="GO" id="GO:0005615">
    <property type="term" value="C:extracellular space"/>
    <property type="evidence" value="ECO:0007669"/>
    <property type="project" value="TreeGrafter"/>
</dbReference>
<organism evidence="2">
    <name type="scientific">Capitella teleta</name>
    <name type="common">Polychaete worm</name>
    <dbReference type="NCBI Taxonomy" id="283909"/>
    <lineage>
        <taxon>Eukaryota</taxon>
        <taxon>Metazoa</taxon>
        <taxon>Spiralia</taxon>
        <taxon>Lophotrochozoa</taxon>
        <taxon>Annelida</taxon>
        <taxon>Polychaeta</taxon>
        <taxon>Sedentaria</taxon>
        <taxon>Scolecida</taxon>
        <taxon>Capitellidae</taxon>
        <taxon>Capitella</taxon>
    </lineage>
</organism>
<dbReference type="Pfam" id="PF00147">
    <property type="entry name" value="Fibrinogen_C"/>
    <property type="match status" value="1"/>
</dbReference>
<gene>
    <name evidence="2" type="ORF">CAPTEDRAFT_50731</name>
</gene>
<dbReference type="EMBL" id="KB300588">
    <property type="protein sequence ID" value="ELU06505.1"/>
    <property type="molecule type" value="Genomic_DNA"/>
</dbReference>
<dbReference type="AlphaFoldDB" id="R7UJX9"/>
<accession>R7UJX9</accession>
<dbReference type="InterPro" id="IPR014716">
    <property type="entry name" value="Fibrinogen_a/b/g_C_1"/>
</dbReference>
<dbReference type="STRING" id="283909.R7UJX9"/>
<dbReference type="PANTHER" id="PTHR19143">
    <property type="entry name" value="FIBRINOGEN/TENASCIN/ANGIOPOEITIN"/>
    <property type="match status" value="1"/>
</dbReference>
<dbReference type="PANTHER" id="PTHR19143:SF458">
    <property type="entry name" value="FIBRINOGEN C-TERMINAL DOMAIN-CONTAINING PROTEIN-RELATED"/>
    <property type="match status" value="1"/>
</dbReference>
<evidence type="ECO:0000313" key="2">
    <source>
        <dbReference type="EMBL" id="ELU06505.1"/>
    </source>
</evidence>
<dbReference type="Proteomes" id="UP000014760">
    <property type="component" value="Unassembled WGS sequence"/>
</dbReference>